<evidence type="ECO:0000256" key="10">
    <source>
        <dbReference type="ARBA" id="ARBA00023136"/>
    </source>
</evidence>
<dbReference type="SMART" id="SM00255">
    <property type="entry name" value="TIR"/>
    <property type="match status" value="1"/>
</dbReference>
<feature type="domain" description="TIR" evidence="13">
    <location>
        <begin position="321"/>
        <end position="462"/>
    </location>
</feature>
<keyword evidence="10" id="KW-0472">Membrane</keyword>
<dbReference type="Gene3D" id="3.80.10.10">
    <property type="entry name" value="Ribonuclease Inhibitor"/>
    <property type="match status" value="2"/>
</dbReference>
<dbReference type="PANTHER" id="PTHR24365:SF541">
    <property type="entry name" value="PROTEIN TOLL-RELATED"/>
    <property type="match status" value="1"/>
</dbReference>
<keyword evidence="6" id="KW-0732">Signal</keyword>
<dbReference type="Pfam" id="PF01582">
    <property type="entry name" value="TIR"/>
    <property type="match status" value="1"/>
</dbReference>
<evidence type="ECO:0000256" key="9">
    <source>
        <dbReference type="ARBA" id="ARBA00022989"/>
    </source>
</evidence>
<dbReference type="Pfam" id="PF13855">
    <property type="entry name" value="LRR_8"/>
    <property type="match status" value="1"/>
</dbReference>
<name>A0A8S3UQW7_MYTED</name>
<dbReference type="GO" id="GO:0005886">
    <property type="term" value="C:plasma membrane"/>
    <property type="evidence" value="ECO:0007669"/>
    <property type="project" value="TreeGrafter"/>
</dbReference>
<comment type="caution">
    <text evidence="14">The sequence shown here is derived from an EMBL/GenBank/DDBJ whole genome shotgun (WGS) entry which is preliminary data.</text>
</comment>
<evidence type="ECO:0000256" key="4">
    <source>
        <dbReference type="ARBA" id="ARBA00022614"/>
    </source>
</evidence>
<evidence type="ECO:0000256" key="7">
    <source>
        <dbReference type="ARBA" id="ARBA00022737"/>
    </source>
</evidence>
<dbReference type="Gene3D" id="3.40.50.10140">
    <property type="entry name" value="Toll/interleukin-1 receptor homology (TIR) domain"/>
    <property type="match status" value="1"/>
</dbReference>
<dbReference type="PRINTS" id="PR01537">
    <property type="entry name" value="INTRLKN1R1F"/>
</dbReference>
<accession>A0A8S3UQW7</accession>
<comment type="similarity">
    <text evidence="2">Belongs to the Toll-like receptor family.</text>
</comment>
<evidence type="ECO:0000259" key="13">
    <source>
        <dbReference type="PROSITE" id="PS50104"/>
    </source>
</evidence>
<reference evidence="14" key="1">
    <citation type="submission" date="2021-03" db="EMBL/GenBank/DDBJ databases">
        <authorList>
            <person name="Bekaert M."/>
        </authorList>
    </citation>
    <scope>NUCLEOTIDE SEQUENCE</scope>
</reference>
<evidence type="ECO:0000256" key="5">
    <source>
        <dbReference type="ARBA" id="ARBA00022692"/>
    </source>
</evidence>
<dbReference type="InterPro" id="IPR032675">
    <property type="entry name" value="LRR_dom_sf"/>
</dbReference>
<keyword evidence="12" id="KW-0325">Glycoprotein</keyword>
<keyword evidence="4" id="KW-0433">Leucine-rich repeat</keyword>
<gene>
    <name evidence="14" type="ORF">MEDL_56787</name>
</gene>
<dbReference type="InterPro" id="IPR000157">
    <property type="entry name" value="TIR_dom"/>
</dbReference>
<keyword evidence="11 14" id="KW-0675">Receptor</keyword>
<dbReference type="SUPFAM" id="SSF52200">
    <property type="entry name" value="Toll/Interleukin receptor TIR domain"/>
    <property type="match status" value="1"/>
</dbReference>
<dbReference type="GO" id="GO:0007165">
    <property type="term" value="P:signal transduction"/>
    <property type="evidence" value="ECO:0007669"/>
    <property type="project" value="InterPro"/>
</dbReference>
<dbReference type="PROSITE" id="PS50104">
    <property type="entry name" value="TIR"/>
    <property type="match status" value="1"/>
</dbReference>
<keyword evidence="8" id="KW-0391">Immunity</keyword>
<keyword evidence="9" id="KW-1133">Transmembrane helix</keyword>
<evidence type="ECO:0000313" key="14">
    <source>
        <dbReference type="EMBL" id="CAG2244773.1"/>
    </source>
</evidence>
<proteinExistence type="inferred from homology"/>
<evidence type="ECO:0000256" key="12">
    <source>
        <dbReference type="ARBA" id="ARBA00023180"/>
    </source>
</evidence>
<dbReference type="PANTHER" id="PTHR24365">
    <property type="entry name" value="TOLL-LIKE RECEPTOR"/>
    <property type="match status" value="1"/>
</dbReference>
<keyword evidence="5" id="KW-0812">Transmembrane</keyword>
<keyword evidence="15" id="KW-1185">Reference proteome</keyword>
<evidence type="ECO:0000256" key="2">
    <source>
        <dbReference type="ARBA" id="ARBA00009634"/>
    </source>
</evidence>
<evidence type="ECO:0000256" key="6">
    <source>
        <dbReference type="ARBA" id="ARBA00022729"/>
    </source>
</evidence>
<dbReference type="FunFam" id="3.40.50.10140:FF:000001">
    <property type="entry name" value="Toll-like receptor 2"/>
    <property type="match status" value="1"/>
</dbReference>
<evidence type="ECO:0000256" key="11">
    <source>
        <dbReference type="ARBA" id="ARBA00023170"/>
    </source>
</evidence>
<dbReference type="GO" id="GO:0038023">
    <property type="term" value="F:signaling receptor activity"/>
    <property type="evidence" value="ECO:0007669"/>
    <property type="project" value="TreeGrafter"/>
</dbReference>
<evidence type="ECO:0000256" key="1">
    <source>
        <dbReference type="ARBA" id="ARBA00004479"/>
    </source>
</evidence>
<dbReference type="SUPFAM" id="SSF52058">
    <property type="entry name" value="L domain-like"/>
    <property type="match status" value="1"/>
</dbReference>
<dbReference type="InterPro" id="IPR035897">
    <property type="entry name" value="Toll_tir_struct_dom_sf"/>
</dbReference>
<sequence length="464" mass="54207">MMAVSVQTETTCFFNERCRCKTSNKTYVEVDCSHAKLRDIPNLPRNVSSVDLSNNYIQNIQEHHFQDNDILTEINLSLNKLHFLNKEMFCGLNSVFKLKLNNNNITKTTKDAFLYLRTLSYLDVKKNSISWSSHNVTFPPSLLTLKIDYNSSQEKLPEMPRLETLDVSGSSGHCYINIVKPDTFRSVPTIHELDISACKVNYVYNGSFIFMRNLSTLDISFNTCLSSRRNNEREEICERPDESCCNQECKPIYTPAETIFRLNSPWRILPIPRKLKTALYKECYLRYEIPQFTVALTIYVLHGKNKYQVQNKGNNDNDSQYEYDAFVSYDNNDRFFVHDKILPCLEREAGLKLCIHRRDFLPGNEIAGNITSAIHNSRKVVIMMSHNYLDSYWCMFEYNMAKVESIYSRNKENILFLVFLEQMSPKDLPMMVYELIQSSSYIEYPNDEFGDTVFWNKLKEVLSQ</sequence>
<evidence type="ECO:0000313" key="15">
    <source>
        <dbReference type="Proteomes" id="UP000683360"/>
    </source>
</evidence>
<dbReference type="GO" id="GO:0045087">
    <property type="term" value="P:innate immune response"/>
    <property type="evidence" value="ECO:0007669"/>
    <property type="project" value="UniProtKB-KW"/>
</dbReference>
<evidence type="ECO:0000256" key="3">
    <source>
        <dbReference type="ARBA" id="ARBA00022588"/>
    </source>
</evidence>
<dbReference type="OrthoDB" id="1901675at2759"/>
<protein>
    <submittedName>
        <fullName evidence="14">Toll-like receptor 4</fullName>
    </submittedName>
</protein>
<dbReference type="EMBL" id="CAJPWZ010002747">
    <property type="protein sequence ID" value="CAG2244773.1"/>
    <property type="molecule type" value="Genomic_DNA"/>
</dbReference>
<evidence type="ECO:0000256" key="8">
    <source>
        <dbReference type="ARBA" id="ARBA00022859"/>
    </source>
</evidence>
<dbReference type="Proteomes" id="UP000683360">
    <property type="component" value="Unassembled WGS sequence"/>
</dbReference>
<organism evidence="14 15">
    <name type="scientific">Mytilus edulis</name>
    <name type="common">Blue mussel</name>
    <dbReference type="NCBI Taxonomy" id="6550"/>
    <lineage>
        <taxon>Eukaryota</taxon>
        <taxon>Metazoa</taxon>
        <taxon>Spiralia</taxon>
        <taxon>Lophotrochozoa</taxon>
        <taxon>Mollusca</taxon>
        <taxon>Bivalvia</taxon>
        <taxon>Autobranchia</taxon>
        <taxon>Pteriomorphia</taxon>
        <taxon>Mytilida</taxon>
        <taxon>Mytiloidea</taxon>
        <taxon>Mytilidae</taxon>
        <taxon>Mytilinae</taxon>
        <taxon>Mytilus</taxon>
    </lineage>
</organism>
<dbReference type="AlphaFoldDB" id="A0A8S3UQW7"/>
<dbReference type="InterPro" id="IPR001611">
    <property type="entry name" value="Leu-rich_rpt"/>
</dbReference>
<keyword evidence="7" id="KW-0677">Repeat</keyword>
<keyword evidence="3" id="KW-0399">Innate immunity</keyword>
<comment type="subcellular location">
    <subcellularLocation>
        <location evidence="1">Membrane</location>
        <topology evidence="1">Single-pass type I membrane protein</topology>
    </subcellularLocation>
</comment>